<evidence type="ECO:0008006" key="3">
    <source>
        <dbReference type="Google" id="ProtNLM"/>
    </source>
</evidence>
<dbReference type="PANTHER" id="PTHR38479">
    <property type="entry name" value="LMO0824 PROTEIN"/>
    <property type="match status" value="1"/>
</dbReference>
<proteinExistence type="predicted"/>
<gene>
    <name evidence="1" type="ORF">PAECIP111892_01443</name>
</gene>
<sequence length="365" mass="40421">MNREIAGLRLRNQHISSAAILEPGQVVRTLGALQAQDYMQAAWAIGLRTPAAGLVGVEQAIAGRHLLLTWSLRGTLHFAPPEDVKWMIQLSAPRLLRQAGRRLEQLELDDKILGRCRKLIYHALKGGKCLTRLELLNLLEEQGISTAGQRGYHILWHSAFNGLICFGPIAGKQQTFVLLDEWVPQSRELSYEESLAELARRYFTTRGPATVHDFAWWAGLTVTEARAGLEAVRAGLASEVIGGSEYWMPDMPSAAGRHPAGVHLLPGFDEYILGYKDRSAVLEPELAPRIVPGNNGMFLPVIVSEGQVVGTWKRTIKKKGAELLLIPFEPLQDYSRAQLVSAAEAYAAFLGLPLIKLEYQEIHLL</sequence>
<reference evidence="1" key="1">
    <citation type="submission" date="2022-01" db="EMBL/GenBank/DDBJ databases">
        <authorList>
            <person name="Criscuolo A."/>
        </authorList>
    </citation>
    <scope>NUCLEOTIDE SEQUENCE</scope>
    <source>
        <strain evidence="1">CIP111892</strain>
    </source>
</reference>
<keyword evidence="2" id="KW-1185">Reference proteome</keyword>
<dbReference type="PANTHER" id="PTHR38479:SF2">
    <property type="entry name" value="WINGED HELIX DNA-BINDING DOMAIN-CONTAINING PROTEIN"/>
    <property type="match status" value="1"/>
</dbReference>
<protein>
    <recommendedName>
        <fullName evidence="3">Prevent-host-death protein</fullName>
    </recommendedName>
</protein>
<name>A0ABM9C7U1_9BACL</name>
<dbReference type="RefSeq" id="WP_236331384.1">
    <property type="nucleotide sequence ID" value="NZ_CAKMMG010000001.1"/>
</dbReference>
<dbReference type="EMBL" id="CAKMMG010000001">
    <property type="protein sequence ID" value="CAH1194180.1"/>
    <property type="molecule type" value="Genomic_DNA"/>
</dbReference>
<dbReference type="Pfam" id="PF06224">
    <property type="entry name" value="AlkZ-like"/>
    <property type="match status" value="1"/>
</dbReference>
<evidence type="ECO:0000313" key="2">
    <source>
        <dbReference type="Proteomes" id="UP000838324"/>
    </source>
</evidence>
<evidence type="ECO:0000313" key="1">
    <source>
        <dbReference type="EMBL" id="CAH1194180.1"/>
    </source>
</evidence>
<dbReference type="InterPro" id="IPR009351">
    <property type="entry name" value="AlkZ-like"/>
</dbReference>
<organism evidence="1 2">
    <name type="scientific">Paenibacillus auburnensis</name>
    <dbReference type="NCBI Taxonomy" id="2905649"/>
    <lineage>
        <taxon>Bacteria</taxon>
        <taxon>Bacillati</taxon>
        <taxon>Bacillota</taxon>
        <taxon>Bacilli</taxon>
        <taxon>Bacillales</taxon>
        <taxon>Paenibacillaceae</taxon>
        <taxon>Paenibacillus</taxon>
    </lineage>
</organism>
<comment type="caution">
    <text evidence="1">The sequence shown here is derived from an EMBL/GenBank/DDBJ whole genome shotgun (WGS) entry which is preliminary data.</text>
</comment>
<dbReference type="Proteomes" id="UP000838324">
    <property type="component" value="Unassembled WGS sequence"/>
</dbReference>
<accession>A0ABM9C7U1</accession>